<reference evidence="2 3" key="1">
    <citation type="journal article" date="2017" name="Biochemistry">
        <title>Identification of the Biosynthetic Pathway for the Antibiotic Bicyclomycin.</title>
        <authorList>
            <person name="Patteson J."/>
            <person name="Cai W."/>
            <person name="Johnson R.A."/>
            <person name="Santa Maria K."/>
            <person name="Li B."/>
        </authorList>
    </citation>
    <scope>NUCLEOTIDE SEQUENCE [LARGE SCALE GENOMIC DNA]</scope>
    <source>
        <strain evidence="2 3">ATCC 21532</strain>
    </source>
</reference>
<proteinExistence type="predicted"/>
<comment type="caution">
    <text evidence="2">The sequence shown here is derived from an EMBL/GenBank/DDBJ whole genome shotgun (WGS) entry which is preliminary data.</text>
</comment>
<dbReference type="AlphaFoldDB" id="A0A2G1XMC1"/>
<dbReference type="NCBIfam" id="NF033179">
    <property type="entry name" value="TnsA_like_Actin"/>
    <property type="match status" value="1"/>
</dbReference>
<protein>
    <submittedName>
        <fullName evidence="2">Uncharacterized protein</fullName>
    </submittedName>
</protein>
<evidence type="ECO:0000313" key="2">
    <source>
        <dbReference type="EMBL" id="PHQ52321.1"/>
    </source>
</evidence>
<evidence type="ECO:0000256" key="1">
    <source>
        <dbReference type="SAM" id="MobiDB-lite"/>
    </source>
</evidence>
<dbReference type="InterPro" id="IPR048000">
    <property type="entry name" value="TnsA-like"/>
</dbReference>
<dbReference type="OrthoDB" id="3403133at2"/>
<accession>A0A2G1XMC1</accession>
<keyword evidence="3" id="KW-1185">Reference proteome</keyword>
<gene>
    <name evidence="2" type="ORF">BLA24_07590</name>
</gene>
<sequence length="316" mass="33969">MRHGIAAAVHPFGGRIRITAFSSPSWTWLLSVEGHEHSRRVQQAAAGGDGAGIEAAFVTAAERLTQLPWDQAAASVRFEDVAPVSAFPVVPGRRWGPGWWWSATTGRHVVHGSAVMRTQLMVLDRNPDVTGLAARPVRLLWRDTDGRVRSWVPQLFARYADGTGLLADCPSSPAVGGDGAQRARMVLEAACARVGWSYRRLEPPPPVVAANLRWLAGYRHPRYQGPPGLRAALAEAFVGLRPLADGAAAVGDPLQVLPAVYHALWCGHLTTPLDEPLHEETLVCADAERGGRGASKSVWAPGGGRGRGERSGRHTR</sequence>
<evidence type="ECO:0000313" key="3">
    <source>
        <dbReference type="Proteomes" id="UP000222531"/>
    </source>
</evidence>
<organism evidence="2 3">
    <name type="scientific">Streptomyces cinnamoneus</name>
    <name type="common">Streptoverticillium cinnamoneum</name>
    <dbReference type="NCBI Taxonomy" id="53446"/>
    <lineage>
        <taxon>Bacteria</taxon>
        <taxon>Bacillati</taxon>
        <taxon>Actinomycetota</taxon>
        <taxon>Actinomycetes</taxon>
        <taxon>Kitasatosporales</taxon>
        <taxon>Streptomycetaceae</taxon>
        <taxon>Streptomyces</taxon>
        <taxon>Streptomyces cinnamoneus group</taxon>
    </lineage>
</organism>
<feature type="compositionally biased region" description="Basic and acidic residues" evidence="1">
    <location>
        <begin position="306"/>
        <end position="316"/>
    </location>
</feature>
<dbReference type="EMBL" id="NHZO01000084">
    <property type="protein sequence ID" value="PHQ52321.1"/>
    <property type="molecule type" value="Genomic_DNA"/>
</dbReference>
<feature type="region of interest" description="Disordered" evidence="1">
    <location>
        <begin position="291"/>
        <end position="316"/>
    </location>
</feature>
<dbReference type="Proteomes" id="UP000222531">
    <property type="component" value="Unassembled WGS sequence"/>
</dbReference>
<name>A0A2G1XMC1_STRCJ</name>